<reference evidence="2 3" key="2">
    <citation type="submission" date="2024-07" db="EMBL/GenBank/DDBJ databases">
        <authorList>
            <person name="Akdeniz Z."/>
        </authorList>
    </citation>
    <scope>NUCLEOTIDE SEQUENCE [LARGE SCALE GENOMIC DNA]</scope>
</reference>
<reference evidence="1" key="1">
    <citation type="submission" date="2023-06" db="EMBL/GenBank/DDBJ databases">
        <authorList>
            <person name="Kurt Z."/>
        </authorList>
    </citation>
    <scope>NUCLEOTIDE SEQUENCE</scope>
</reference>
<organism evidence="1">
    <name type="scientific">Hexamita inflata</name>
    <dbReference type="NCBI Taxonomy" id="28002"/>
    <lineage>
        <taxon>Eukaryota</taxon>
        <taxon>Metamonada</taxon>
        <taxon>Diplomonadida</taxon>
        <taxon>Hexamitidae</taxon>
        <taxon>Hexamitinae</taxon>
        <taxon>Hexamita</taxon>
    </lineage>
</organism>
<gene>
    <name evidence="2" type="ORF">HINF_LOCUS37224</name>
    <name evidence="1" type="ORF">HINF_LOCUS39186</name>
</gene>
<comment type="caution">
    <text evidence="1">The sequence shown here is derived from an EMBL/GenBank/DDBJ whole genome shotgun (WGS) entry which is preliminary data.</text>
</comment>
<dbReference type="AlphaFoldDB" id="A0AA86Q3W0"/>
<dbReference type="Proteomes" id="UP001642409">
    <property type="component" value="Unassembled WGS sequence"/>
</dbReference>
<name>A0AA86Q3W0_9EUKA</name>
<evidence type="ECO:0000313" key="1">
    <source>
        <dbReference type="EMBL" id="CAI9951541.1"/>
    </source>
</evidence>
<evidence type="ECO:0000313" key="3">
    <source>
        <dbReference type="Proteomes" id="UP001642409"/>
    </source>
</evidence>
<dbReference type="EMBL" id="CATOUU010000824">
    <property type="protein sequence ID" value="CAI9951541.1"/>
    <property type="molecule type" value="Genomic_DNA"/>
</dbReference>
<keyword evidence="3" id="KW-1185">Reference proteome</keyword>
<protein>
    <submittedName>
        <fullName evidence="2">Hypothetical_protein</fullName>
    </submittedName>
</protein>
<dbReference type="EMBL" id="CAXDID020000138">
    <property type="protein sequence ID" value="CAL6038132.1"/>
    <property type="molecule type" value="Genomic_DNA"/>
</dbReference>
<evidence type="ECO:0000313" key="2">
    <source>
        <dbReference type="EMBL" id="CAL6038132.1"/>
    </source>
</evidence>
<accession>A0AA86Q3W0</accession>
<proteinExistence type="predicted"/>
<sequence length="392" mass="47014">MTFILSESFSSEYDYDQYLKTKIRFMTFPEYFIRNIQNFGDFRKLLQTIDQQKFKQLLIAQSQVVQSKFLQSLFQLQEIPSNVKHITSSQKPYIIRQNNDLLQLYDLNTNKILRTQSINSSSYFINSNELFVMFEQKIISLKNLQEYCYTQVDYIFESKQRIYFIKCNEPLSYVYKVMPFDLRKTTEIVTNFCLENQNSFLFTTKNTLYRIQQNTILEVSARKFIQLYQIDNSILALSDLNNMINMYSLENYSCNLKLISNIQSFNEYEIHIISQDLLLKVITLGKNEYENQLIDSQNKILYSIKTKGQIKRIQQNKFYNVFFEDEKQLLNYILIYKNKIYSFKSKWASSKSGQIQVINNQIYGRQCKQNIYSLAYLMEEIQEIEEILQQWQ</sequence>